<dbReference type="EMBL" id="JAASWI010000001">
    <property type="protein sequence ID" value="MBC1977551.1"/>
    <property type="molecule type" value="Genomic_DNA"/>
</dbReference>
<dbReference type="RefSeq" id="WP_185529740.1">
    <property type="nucleotide sequence ID" value="NZ_JAASWI010000001.1"/>
</dbReference>
<dbReference type="AlphaFoldDB" id="A0A842CMT9"/>
<organism evidence="1 2">
    <name type="scientific">Listeria marthii</name>
    <dbReference type="NCBI Taxonomy" id="529731"/>
    <lineage>
        <taxon>Bacteria</taxon>
        <taxon>Bacillati</taxon>
        <taxon>Bacillota</taxon>
        <taxon>Bacilli</taxon>
        <taxon>Bacillales</taxon>
        <taxon>Listeriaceae</taxon>
        <taxon>Listeria</taxon>
    </lineage>
</organism>
<sequence>MVSFEKTYYESATELENNLDKNTFLISEEKTESNKFIKFSNDLVDIGFIYYSVGLEPQLVLLTHSNKIFLGINNIYASLDYTTKSVLFEKESPSLLYEILSDSDSKYIIYVCELDIVIYDSNGLFLWKIGFRDTIENYYIEGNGAIVIECSDGDKTTFSLDTGKVVRY</sequence>
<accession>A0A842CMT9</accession>
<reference evidence="1 2" key="1">
    <citation type="submission" date="2020-03" db="EMBL/GenBank/DDBJ databases">
        <title>Soil Listeria distribution.</title>
        <authorList>
            <person name="Liao J."/>
            <person name="Wiedmann M."/>
        </authorList>
    </citation>
    <scope>NUCLEOTIDE SEQUENCE [LARGE SCALE GENOMIC DNA]</scope>
    <source>
        <strain evidence="1 2">FSL L7-0504</strain>
    </source>
</reference>
<dbReference type="Proteomes" id="UP000580683">
    <property type="component" value="Unassembled WGS sequence"/>
</dbReference>
<evidence type="ECO:0000313" key="1">
    <source>
        <dbReference type="EMBL" id="MBC1977551.1"/>
    </source>
</evidence>
<name>A0A842CMT9_9LIST</name>
<protein>
    <submittedName>
        <fullName evidence="1">Uncharacterized protein</fullName>
    </submittedName>
</protein>
<proteinExistence type="predicted"/>
<evidence type="ECO:0000313" key="2">
    <source>
        <dbReference type="Proteomes" id="UP000580683"/>
    </source>
</evidence>
<comment type="caution">
    <text evidence="1">The sequence shown here is derived from an EMBL/GenBank/DDBJ whole genome shotgun (WGS) entry which is preliminary data.</text>
</comment>
<gene>
    <name evidence="1" type="ORF">HCJ63_03530</name>
</gene>